<evidence type="ECO:0000313" key="2">
    <source>
        <dbReference type="EMBL" id="MDR6943294.1"/>
    </source>
</evidence>
<name>A0ABU1TDD7_9SPHI</name>
<dbReference type="EMBL" id="JAVDUU010000003">
    <property type="protein sequence ID" value="MDR6943294.1"/>
    <property type="molecule type" value="Genomic_DNA"/>
</dbReference>
<comment type="caution">
    <text evidence="2">The sequence shown here is derived from an EMBL/GenBank/DDBJ whole genome shotgun (WGS) entry which is preliminary data.</text>
</comment>
<dbReference type="Pfam" id="PF13591">
    <property type="entry name" value="MerR_2"/>
    <property type="match status" value="1"/>
</dbReference>
<evidence type="ECO:0008006" key="4">
    <source>
        <dbReference type="Google" id="ProtNLM"/>
    </source>
</evidence>
<evidence type="ECO:0000256" key="1">
    <source>
        <dbReference type="SAM" id="Coils"/>
    </source>
</evidence>
<proteinExistence type="predicted"/>
<dbReference type="RefSeq" id="WP_310097302.1">
    <property type="nucleotide sequence ID" value="NZ_JAVDUU010000003.1"/>
</dbReference>
<organism evidence="2 3">
    <name type="scientific">Mucilaginibacter pocheonensis</name>
    <dbReference type="NCBI Taxonomy" id="398050"/>
    <lineage>
        <taxon>Bacteria</taxon>
        <taxon>Pseudomonadati</taxon>
        <taxon>Bacteroidota</taxon>
        <taxon>Sphingobacteriia</taxon>
        <taxon>Sphingobacteriales</taxon>
        <taxon>Sphingobacteriaceae</taxon>
        <taxon>Mucilaginibacter</taxon>
    </lineage>
</organism>
<evidence type="ECO:0000313" key="3">
    <source>
        <dbReference type="Proteomes" id="UP001247620"/>
    </source>
</evidence>
<keyword evidence="3" id="KW-1185">Reference proteome</keyword>
<dbReference type="Gene3D" id="1.10.1660.10">
    <property type="match status" value="1"/>
</dbReference>
<keyword evidence="1" id="KW-0175">Coiled coil</keyword>
<reference evidence="2 3" key="1">
    <citation type="submission" date="2023-07" db="EMBL/GenBank/DDBJ databases">
        <title>Sorghum-associated microbial communities from plants grown in Nebraska, USA.</title>
        <authorList>
            <person name="Schachtman D."/>
        </authorList>
    </citation>
    <scope>NUCLEOTIDE SEQUENCE [LARGE SCALE GENOMIC DNA]</scope>
    <source>
        <strain evidence="2 3">3262</strain>
    </source>
</reference>
<feature type="coiled-coil region" evidence="1">
    <location>
        <begin position="70"/>
        <end position="97"/>
    </location>
</feature>
<sequence>MKTVNLITASDFCLYHNVTNSFIESLQEAELVEVTIIDDVVFIPETELQKLEKLVNLYELDINIAGIEAIVHLLSKVEKMQEDMRSLRNRLRFYESE</sequence>
<dbReference type="Proteomes" id="UP001247620">
    <property type="component" value="Unassembled WGS sequence"/>
</dbReference>
<gene>
    <name evidence="2" type="ORF">J2W55_003147</name>
</gene>
<protein>
    <recommendedName>
        <fullName evidence="4">MerR HTH family regulatory protein</fullName>
    </recommendedName>
</protein>
<accession>A0ABU1TDD7</accession>